<organism evidence="1 2">
    <name type="scientific">Vespula squamosa</name>
    <name type="common">Southern yellow jacket</name>
    <name type="synonym">Wasp</name>
    <dbReference type="NCBI Taxonomy" id="30214"/>
    <lineage>
        <taxon>Eukaryota</taxon>
        <taxon>Metazoa</taxon>
        <taxon>Ecdysozoa</taxon>
        <taxon>Arthropoda</taxon>
        <taxon>Hexapoda</taxon>
        <taxon>Insecta</taxon>
        <taxon>Pterygota</taxon>
        <taxon>Neoptera</taxon>
        <taxon>Endopterygota</taxon>
        <taxon>Hymenoptera</taxon>
        <taxon>Apocrita</taxon>
        <taxon>Aculeata</taxon>
        <taxon>Vespoidea</taxon>
        <taxon>Vespidae</taxon>
        <taxon>Vespinae</taxon>
        <taxon>Vespula</taxon>
    </lineage>
</organism>
<evidence type="ECO:0000313" key="1">
    <source>
        <dbReference type="EMBL" id="KAL2725326.1"/>
    </source>
</evidence>
<accession>A0ABD2AXI6</accession>
<dbReference type="AlphaFoldDB" id="A0ABD2AXI6"/>
<protein>
    <submittedName>
        <fullName evidence="1">Protein 175-like isoform X1</fullName>
    </submittedName>
</protein>
<gene>
    <name evidence="1" type="ORF">V1478_007999</name>
</gene>
<name>A0ABD2AXI6_VESSQ</name>
<sequence>MSSPKKNLKMFSLKKFETMKERENKIYVESTNSESYEEQTDPITILRKEIQDWRNHKEFNDMDDVCTTSSQKNDLPESQNENIYSNDDVIVVIYFQDKSRTKQLIGQVHLIDDDLEHDKRIRRLRHVQGLQGIETASTTSNSVE</sequence>
<comment type="caution">
    <text evidence="1">The sequence shown here is derived from an EMBL/GenBank/DDBJ whole genome shotgun (WGS) entry which is preliminary data.</text>
</comment>
<proteinExistence type="predicted"/>
<dbReference type="Proteomes" id="UP001607302">
    <property type="component" value="Unassembled WGS sequence"/>
</dbReference>
<dbReference type="EMBL" id="JAUDFV010000138">
    <property type="protein sequence ID" value="KAL2725326.1"/>
    <property type="molecule type" value="Genomic_DNA"/>
</dbReference>
<evidence type="ECO:0000313" key="2">
    <source>
        <dbReference type="Proteomes" id="UP001607302"/>
    </source>
</evidence>
<reference evidence="1 2" key="1">
    <citation type="journal article" date="2024" name="Ann. Entomol. Soc. Am.">
        <title>Genomic analyses of the southern and eastern yellowjacket wasps (Hymenoptera: Vespidae) reveal evolutionary signatures of social life.</title>
        <authorList>
            <person name="Catto M.A."/>
            <person name="Caine P.B."/>
            <person name="Orr S.E."/>
            <person name="Hunt B.G."/>
            <person name="Goodisman M.A.D."/>
        </authorList>
    </citation>
    <scope>NUCLEOTIDE SEQUENCE [LARGE SCALE GENOMIC DNA]</scope>
    <source>
        <strain evidence="1">233</strain>
        <tissue evidence="1">Head and thorax</tissue>
    </source>
</reference>
<keyword evidence="2" id="KW-1185">Reference proteome</keyword>